<dbReference type="Gene3D" id="2.20.70.10">
    <property type="match status" value="1"/>
</dbReference>
<feature type="transmembrane region" description="Helical" evidence="2">
    <location>
        <begin position="432"/>
        <end position="450"/>
    </location>
</feature>
<dbReference type="SMART" id="SM00456">
    <property type="entry name" value="WW"/>
    <property type="match status" value="1"/>
</dbReference>
<evidence type="ECO:0000313" key="5">
    <source>
        <dbReference type="EMBL" id="CAJ1399784.1"/>
    </source>
</evidence>
<dbReference type="SUPFAM" id="SSF51045">
    <property type="entry name" value="WW domain"/>
    <property type="match status" value="1"/>
</dbReference>
<dbReference type="PROSITE" id="PS01159">
    <property type="entry name" value="WW_DOMAIN_1"/>
    <property type="match status" value="1"/>
</dbReference>
<dbReference type="InterPro" id="IPR040990">
    <property type="entry name" value="DUF5600"/>
</dbReference>
<dbReference type="InterPro" id="IPR036020">
    <property type="entry name" value="WW_dom_sf"/>
</dbReference>
<keyword evidence="6" id="KW-1185">Reference proteome</keyword>
<dbReference type="CDD" id="cd09913">
    <property type="entry name" value="EHD"/>
    <property type="match status" value="1"/>
</dbReference>
<dbReference type="SUPFAM" id="SSF52540">
    <property type="entry name" value="P-loop containing nucleoside triphosphate hydrolases"/>
    <property type="match status" value="1"/>
</dbReference>
<dbReference type="InterPro" id="IPR045063">
    <property type="entry name" value="Dynamin_N"/>
</dbReference>
<name>A0AA36NBE8_9DINO</name>
<feature type="domain" description="WW" evidence="3">
    <location>
        <begin position="519"/>
        <end position="552"/>
    </location>
</feature>
<dbReference type="GO" id="GO:0005525">
    <property type="term" value="F:GTP binding"/>
    <property type="evidence" value="ECO:0007669"/>
    <property type="project" value="InterPro"/>
</dbReference>
<dbReference type="Gene3D" id="1.10.268.20">
    <property type="match status" value="1"/>
</dbReference>
<dbReference type="SUPFAM" id="SSF51197">
    <property type="entry name" value="Clavaminate synthase-like"/>
    <property type="match status" value="1"/>
</dbReference>
<dbReference type="InterPro" id="IPR004843">
    <property type="entry name" value="Calcineurin-like_PHP"/>
</dbReference>
<keyword evidence="2" id="KW-1133">Transmembrane helix</keyword>
<protein>
    <submittedName>
        <fullName evidence="5">Uncharacterized protein</fullName>
    </submittedName>
</protein>
<dbReference type="InterPro" id="IPR027417">
    <property type="entry name" value="P-loop_NTPase"/>
</dbReference>
<dbReference type="PANTHER" id="PTHR36492:SF2">
    <property type="entry name" value="[ACYL-CARRIER-PROTEIN] PHOSPHODIESTERASE PPTH"/>
    <property type="match status" value="1"/>
</dbReference>
<evidence type="ECO:0000259" key="4">
    <source>
        <dbReference type="PROSITE" id="PS51718"/>
    </source>
</evidence>
<reference evidence="5" key="1">
    <citation type="submission" date="2023-08" db="EMBL/GenBank/DDBJ databases">
        <authorList>
            <person name="Chen Y."/>
            <person name="Shah S."/>
            <person name="Dougan E. K."/>
            <person name="Thang M."/>
            <person name="Chan C."/>
        </authorList>
    </citation>
    <scope>NUCLEOTIDE SEQUENCE</scope>
</reference>
<dbReference type="PROSITE" id="PS51718">
    <property type="entry name" value="G_DYNAMIN_2"/>
    <property type="match status" value="1"/>
</dbReference>
<keyword evidence="2" id="KW-0812">Transmembrane</keyword>
<dbReference type="InterPro" id="IPR001202">
    <property type="entry name" value="WW_dom"/>
</dbReference>
<proteinExistence type="predicted"/>
<dbReference type="PANTHER" id="PTHR36492">
    <property type="match status" value="1"/>
</dbReference>
<dbReference type="GO" id="GO:0010008">
    <property type="term" value="C:endosome membrane"/>
    <property type="evidence" value="ECO:0007669"/>
    <property type="project" value="UniProtKB-SubCell"/>
</dbReference>
<dbReference type="Gene3D" id="3.60.21.10">
    <property type="match status" value="1"/>
</dbReference>
<organism evidence="5 6">
    <name type="scientific">Effrenium voratum</name>
    <dbReference type="NCBI Taxonomy" id="2562239"/>
    <lineage>
        <taxon>Eukaryota</taxon>
        <taxon>Sar</taxon>
        <taxon>Alveolata</taxon>
        <taxon>Dinophyceae</taxon>
        <taxon>Suessiales</taxon>
        <taxon>Symbiodiniaceae</taxon>
        <taxon>Effrenium</taxon>
    </lineage>
</organism>
<dbReference type="PROSITE" id="PS50020">
    <property type="entry name" value="WW_DOMAIN_2"/>
    <property type="match status" value="1"/>
</dbReference>
<gene>
    <name evidence="5" type="ORF">EVOR1521_LOCUS23257</name>
</gene>
<keyword evidence="2" id="KW-0472">Membrane</keyword>
<evidence type="ECO:0000256" key="1">
    <source>
        <dbReference type="ARBA" id="ARBA00004481"/>
    </source>
</evidence>
<dbReference type="Pfam" id="PF00350">
    <property type="entry name" value="Dynamin_N"/>
    <property type="match status" value="1"/>
</dbReference>
<sequence length="1362" mass="151626">MAMVADTGLSDDTSRTVVQNLKALYMGLLRPIEVDSSFGHFNDALLTVSELEARPQVLLIGQYSTGKTSLIKWVTGIDSPFFDIRPQPSTDKFMAVVHGDEEKVINGDAATCLPKLPYSGLSRFGSSFLSKFQVLVESADILKEITFMDTPGVLSGDKQRISRGYDFMKVCKWLASRSDLILLLFDAHKLDISDEFKEVIETIKGDGDKCRCVLNKADEIDGENLVKVYGALMWNLGKILQTPEVARMYVGSFWDSDYKCKDLERLLNQDRQDLVQELRDLPRNVCVRRVNAVVARARAVKVHLALGCALRARLPSLGFCGRRLRRQRWLTEHLPEVYAEVMKDYEFALGDMPPVEHFKERLRGFKDFRRFLRSCHTQQAALDNLIAVEIPQLMALVGGVSASDLGKANFAGQSYSSASSGRSNGSAGGGRVWLVAIVVLVLAAAVAIFAHPDLLLQLPMVPWERRVQAQLTVEQVSETARARVAGFFGAAPEVKPAETAEQAPEAGEELPEAAVQEVAALPEGWSAYQDDEGQTYYANPATGETSWDPPPVEPALPDSRTAQSMFDFDDLEQRLEAKAKARAKDTEVNGKSGKLVRIWAISDIHTDDHHNKEWVEAMNTTGTANDVIIVAGDISHKWEVIRDTLSFFKARFARVFYCPGNHELWGDAQQDSMRRLHEILDLCQHLGVETQPAEVAAGDRRVLVVPILSWHHPQWDTEPEIEGWRGLIPVDKMLSDYLLTHWPPGIAIQDGTAAKAVDLVNDELTDWPRLLQRRPGFQEVISFSHFLARVETNPEKRYLNYPNLAKGVGSEYLRRRVESLRPDLHVFGHTHFGYDLEVEGIRYVQAPLAMSQERHARGTTVALGTFPEGLPFSNAFKVWDSRNGWAPKSQAAWSAYVERYGRRPDVTWLLPSYVADCGLEPEPSPGLTGKMPKVGWLPGRSPVWFFGPKKQRVVEAAAESRKVSDRLAKEAAGKYRSARLPGTDEPHPIEASEVAMLRQVVVIDVREGECGSRPKGCIELPHPQMTCHFPALNDNELLELMEKLMATEGPWVIVGDADFPVRHAGQGKKIDSSTLACAFAIAGRAFSRVHAAEWQVEVRRCGSLERPEHRIDLALGGRPRHLRILREVLNVTEAQSILAAAKSAQMHAEEAGDNPVQSLCRILAEDSQWRPGDLAQMVRTAVEERVLPYMRQALSCDLATAQVVLRRYPPHGPRSHALHADHGAFGTAVMDLTPMPKSGLFVQCGDPLDLASSAGQPEAFFVPLGLGDVAVHGWDVWHGVALKEGQERFSLVVWACPSTKTPCQWYLEAAENGDTLAAYHLGIEAWRGHLKKGDLSTSRAFSWNRLMRAAFQRGWEDAQTRR</sequence>
<dbReference type="Proteomes" id="UP001178507">
    <property type="component" value="Unassembled WGS sequence"/>
</dbReference>
<accession>A0AA36NBE8</accession>
<evidence type="ECO:0000256" key="2">
    <source>
        <dbReference type="SAM" id="Phobius"/>
    </source>
</evidence>
<feature type="domain" description="Dynamin-type G" evidence="4">
    <location>
        <begin position="51"/>
        <end position="288"/>
    </location>
</feature>
<dbReference type="Pfam" id="PF18150">
    <property type="entry name" value="DUF5600"/>
    <property type="match status" value="1"/>
</dbReference>
<dbReference type="Pfam" id="PF00397">
    <property type="entry name" value="WW"/>
    <property type="match status" value="1"/>
</dbReference>
<dbReference type="CDD" id="cd00201">
    <property type="entry name" value="WW"/>
    <property type="match status" value="1"/>
</dbReference>
<dbReference type="InterPro" id="IPR052963">
    <property type="entry name" value="Pantetheine_PDE"/>
</dbReference>
<dbReference type="EMBL" id="CAUJNA010003348">
    <property type="protein sequence ID" value="CAJ1399784.1"/>
    <property type="molecule type" value="Genomic_DNA"/>
</dbReference>
<dbReference type="SUPFAM" id="SSF56300">
    <property type="entry name" value="Metallo-dependent phosphatases"/>
    <property type="match status" value="1"/>
</dbReference>
<evidence type="ECO:0000259" key="3">
    <source>
        <dbReference type="PROSITE" id="PS50020"/>
    </source>
</evidence>
<evidence type="ECO:0000313" key="6">
    <source>
        <dbReference type="Proteomes" id="UP001178507"/>
    </source>
</evidence>
<comment type="caution">
    <text evidence="5">The sequence shown here is derived from an EMBL/GenBank/DDBJ whole genome shotgun (WGS) entry which is preliminary data.</text>
</comment>
<dbReference type="Pfam" id="PF00149">
    <property type="entry name" value="Metallophos"/>
    <property type="match status" value="1"/>
</dbReference>
<dbReference type="InterPro" id="IPR029052">
    <property type="entry name" value="Metallo-depent_PP-like"/>
</dbReference>
<dbReference type="InterPro" id="IPR030381">
    <property type="entry name" value="G_DYNAMIN_dom"/>
</dbReference>
<comment type="subcellular location">
    <subcellularLocation>
        <location evidence="1">Endosome membrane</location>
        <topology evidence="1">Peripheral membrane protein</topology>
    </subcellularLocation>
</comment>
<dbReference type="Gene3D" id="3.40.50.300">
    <property type="entry name" value="P-loop containing nucleotide triphosphate hydrolases"/>
    <property type="match status" value="1"/>
</dbReference>
<dbReference type="GO" id="GO:0016787">
    <property type="term" value="F:hydrolase activity"/>
    <property type="evidence" value="ECO:0007669"/>
    <property type="project" value="InterPro"/>
</dbReference>